<comment type="similarity">
    <text evidence="1">Belongs to the ComF/GntX family.</text>
</comment>
<keyword evidence="4" id="KW-1185">Reference proteome</keyword>
<gene>
    <name evidence="3" type="ORF">A1sIA79_04845</name>
</gene>
<reference evidence="3 4" key="1">
    <citation type="submission" date="2016-07" db="EMBL/GenBank/DDBJ databases">
        <title>High microdiversification within the ubiquitous acI lineage of Actinobacteria.</title>
        <authorList>
            <person name="Neuenschwander S.M."/>
            <person name="Salcher M."/>
            <person name="Ghai R."/>
            <person name="Pernthaler J."/>
        </authorList>
    </citation>
    <scope>NUCLEOTIDE SEQUENCE [LARGE SCALE GENOMIC DNA]</scope>
    <source>
        <strain evidence="3">MMS-IA-79</strain>
    </source>
</reference>
<evidence type="ECO:0000313" key="4">
    <source>
        <dbReference type="Proteomes" id="UP000217177"/>
    </source>
</evidence>
<sequence>MQHDGQMNLLTSLEELIFPVRCLGCGALGLEICSQCRKFWQPRIYRSHSRRKPYFPIYSSIPYSPIAGKVLLAAKEHALRRADELMVSALSHSLSLCLQEQGIGFLVPIPSRKSVARLRGRQFISELTREIGSGARVPTRELLTHTRVVKDQSKLDAKKRVENLEGSLASLRYHSGKAIIVDDLITTGVTLQEAARALRAAGIEVSAAITACVAEPLR</sequence>
<dbReference type="Gene3D" id="3.40.50.2020">
    <property type="match status" value="1"/>
</dbReference>
<evidence type="ECO:0000256" key="1">
    <source>
        <dbReference type="ARBA" id="ARBA00008007"/>
    </source>
</evidence>
<proteinExistence type="inferred from homology"/>
<name>A0ABM6MF49_9ACTN</name>
<protein>
    <recommendedName>
        <fullName evidence="2">Phosphoribosyltransferase domain-containing protein</fullName>
    </recommendedName>
</protein>
<evidence type="ECO:0000259" key="2">
    <source>
        <dbReference type="Pfam" id="PF00156"/>
    </source>
</evidence>
<dbReference type="PANTHER" id="PTHR47505">
    <property type="entry name" value="DNA UTILIZATION PROTEIN YHGH"/>
    <property type="match status" value="1"/>
</dbReference>
<organism evidence="3 4">
    <name type="scientific">Candidatus Planktophila versatilis</name>
    <dbReference type="NCBI Taxonomy" id="1884905"/>
    <lineage>
        <taxon>Bacteria</taxon>
        <taxon>Bacillati</taxon>
        <taxon>Actinomycetota</taxon>
        <taxon>Actinomycetes</taxon>
        <taxon>Candidatus Nanopelagicales</taxon>
        <taxon>Candidatus Nanopelagicaceae</taxon>
        <taxon>Candidatus Planktophila</taxon>
    </lineage>
</organism>
<dbReference type="Pfam" id="PF00156">
    <property type="entry name" value="Pribosyltran"/>
    <property type="match status" value="1"/>
</dbReference>
<dbReference type="InterPro" id="IPR000836">
    <property type="entry name" value="PRTase_dom"/>
</dbReference>
<dbReference type="EMBL" id="CP016774">
    <property type="protein sequence ID" value="ASY17536.1"/>
    <property type="molecule type" value="Genomic_DNA"/>
</dbReference>
<dbReference type="InterPro" id="IPR051910">
    <property type="entry name" value="ComF/GntX_DNA_util-trans"/>
</dbReference>
<dbReference type="SUPFAM" id="SSF53271">
    <property type="entry name" value="PRTase-like"/>
    <property type="match status" value="1"/>
</dbReference>
<dbReference type="PANTHER" id="PTHR47505:SF1">
    <property type="entry name" value="DNA UTILIZATION PROTEIN YHGH"/>
    <property type="match status" value="1"/>
</dbReference>
<dbReference type="InterPro" id="IPR029057">
    <property type="entry name" value="PRTase-like"/>
</dbReference>
<evidence type="ECO:0000313" key="3">
    <source>
        <dbReference type="EMBL" id="ASY17536.1"/>
    </source>
</evidence>
<dbReference type="CDD" id="cd06223">
    <property type="entry name" value="PRTases_typeI"/>
    <property type="match status" value="1"/>
</dbReference>
<dbReference type="Proteomes" id="UP000217177">
    <property type="component" value="Chromosome"/>
</dbReference>
<accession>A0ABM6MF49</accession>
<feature type="domain" description="Phosphoribosyltransferase" evidence="2">
    <location>
        <begin position="120"/>
        <end position="213"/>
    </location>
</feature>